<keyword evidence="2" id="KW-1015">Disulfide bond</keyword>
<dbReference type="PANTHER" id="PTHR44170">
    <property type="entry name" value="PROTEIN SIDEKICK"/>
    <property type="match status" value="1"/>
</dbReference>
<evidence type="ECO:0000256" key="2">
    <source>
        <dbReference type="ARBA" id="ARBA00023157"/>
    </source>
</evidence>
<dbReference type="InterPro" id="IPR013098">
    <property type="entry name" value="Ig_I-set"/>
</dbReference>
<feature type="domain" description="Ig-like" evidence="3">
    <location>
        <begin position="10"/>
        <end position="101"/>
    </location>
</feature>
<dbReference type="SMART" id="SM00408">
    <property type="entry name" value="IGc2"/>
    <property type="match status" value="1"/>
</dbReference>
<dbReference type="GO" id="GO:0016020">
    <property type="term" value="C:membrane"/>
    <property type="evidence" value="ECO:0007669"/>
    <property type="project" value="UniProtKB-SubCell"/>
</dbReference>
<evidence type="ECO:0000256" key="1">
    <source>
        <dbReference type="ARBA" id="ARBA00022737"/>
    </source>
</evidence>
<dbReference type="GO" id="GO:0098609">
    <property type="term" value="P:cell-cell adhesion"/>
    <property type="evidence" value="ECO:0007669"/>
    <property type="project" value="TreeGrafter"/>
</dbReference>
<protein>
    <recommendedName>
        <fullName evidence="3">Ig-like domain-containing protein</fullName>
    </recommendedName>
</protein>
<dbReference type="Pfam" id="PF07679">
    <property type="entry name" value="I-set"/>
    <property type="match status" value="1"/>
</dbReference>
<dbReference type="AlphaFoldDB" id="A0A9P0HD26"/>
<dbReference type="InterPro" id="IPR036179">
    <property type="entry name" value="Ig-like_dom_sf"/>
</dbReference>
<organism evidence="4 5">
    <name type="scientific">Nezara viridula</name>
    <name type="common">Southern green stink bug</name>
    <name type="synonym">Cimex viridulus</name>
    <dbReference type="NCBI Taxonomy" id="85310"/>
    <lineage>
        <taxon>Eukaryota</taxon>
        <taxon>Metazoa</taxon>
        <taxon>Ecdysozoa</taxon>
        <taxon>Arthropoda</taxon>
        <taxon>Hexapoda</taxon>
        <taxon>Insecta</taxon>
        <taxon>Pterygota</taxon>
        <taxon>Neoptera</taxon>
        <taxon>Paraneoptera</taxon>
        <taxon>Hemiptera</taxon>
        <taxon>Heteroptera</taxon>
        <taxon>Panheteroptera</taxon>
        <taxon>Pentatomomorpha</taxon>
        <taxon>Pentatomoidea</taxon>
        <taxon>Pentatomidae</taxon>
        <taxon>Pentatominae</taxon>
        <taxon>Nezara</taxon>
    </lineage>
</organism>
<dbReference type="Gene3D" id="2.60.40.10">
    <property type="entry name" value="Immunoglobulins"/>
    <property type="match status" value="1"/>
</dbReference>
<keyword evidence="1" id="KW-0677">Repeat</keyword>
<keyword evidence="5" id="KW-1185">Reference proteome</keyword>
<dbReference type="SUPFAM" id="SSF48726">
    <property type="entry name" value="Immunoglobulin"/>
    <property type="match status" value="1"/>
</dbReference>
<dbReference type="OrthoDB" id="10253954at2759"/>
<evidence type="ECO:0000259" key="3">
    <source>
        <dbReference type="PROSITE" id="PS50835"/>
    </source>
</evidence>
<dbReference type="SMART" id="SM00409">
    <property type="entry name" value="IG"/>
    <property type="match status" value="1"/>
</dbReference>
<dbReference type="InterPro" id="IPR007110">
    <property type="entry name" value="Ig-like_dom"/>
</dbReference>
<dbReference type="PROSITE" id="PS50835">
    <property type="entry name" value="IG_LIKE"/>
    <property type="match status" value="1"/>
</dbReference>
<dbReference type="InterPro" id="IPR003599">
    <property type="entry name" value="Ig_sub"/>
</dbReference>
<dbReference type="InterPro" id="IPR013783">
    <property type="entry name" value="Ig-like_fold"/>
</dbReference>
<gene>
    <name evidence="4" type="ORF">NEZAVI_LOCUS9400</name>
</gene>
<dbReference type="Proteomes" id="UP001152798">
    <property type="component" value="Chromosome 4"/>
</dbReference>
<proteinExistence type="predicted"/>
<dbReference type="EMBL" id="OV725080">
    <property type="protein sequence ID" value="CAH1400093.1"/>
    <property type="molecule type" value="Genomic_DNA"/>
</dbReference>
<reference evidence="4" key="1">
    <citation type="submission" date="2022-01" db="EMBL/GenBank/DDBJ databases">
        <authorList>
            <person name="King R."/>
        </authorList>
    </citation>
    <scope>NUCLEOTIDE SEQUENCE</scope>
</reference>
<evidence type="ECO:0000313" key="4">
    <source>
        <dbReference type="EMBL" id="CAH1400093.1"/>
    </source>
</evidence>
<accession>A0A9P0HD26</accession>
<sequence>MRRTGPGDPPKITERPRNQAVKAGGTAAFYCDARGDPEPTIVWRKNGKKVSSTQSRYLVQSYPGGSMLRIEPVKQGRDDATYECVAENGVGDAVSAEATLNVYEETFKIGLKLKLPTLVFLLNSPINFPFSSTKYLADSINSGSLDGRQVDGGNWNYVPALIDAGDEAATTTGSRGLLFALSICALYLIK</sequence>
<evidence type="ECO:0000313" key="5">
    <source>
        <dbReference type="Proteomes" id="UP001152798"/>
    </source>
</evidence>
<name>A0A9P0HD26_NEZVI</name>
<dbReference type="InterPro" id="IPR003598">
    <property type="entry name" value="Ig_sub2"/>
</dbReference>
<dbReference type="FunFam" id="2.60.40.10:FF:000023">
    <property type="entry name" value="receptor-type tyrosine-protein phosphatase delta isoform X2"/>
    <property type="match status" value="1"/>
</dbReference>
<dbReference type="PANTHER" id="PTHR44170:SF6">
    <property type="entry name" value="CONTACTIN"/>
    <property type="match status" value="1"/>
</dbReference>